<accession>A0A0P0CP69</accession>
<evidence type="ECO:0000313" key="7">
    <source>
        <dbReference type="Proteomes" id="UP000057981"/>
    </source>
</evidence>
<comment type="catalytic activity">
    <reaction evidence="1 3 4">
        <text>[protein]-peptidylproline (omega=180) = [protein]-peptidylproline (omega=0)</text>
        <dbReference type="Rhea" id="RHEA:16237"/>
        <dbReference type="Rhea" id="RHEA-COMP:10747"/>
        <dbReference type="Rhea" id="RHEA-COMP:10748"/>
        <dbReference type="ChEBI" id="CHEBI:83833"/>
        <dbReference type="ChEBI" id="CHEBI:83834"/>
        <dbReference type="EC" id="5.2.1.8"/>
    </reaction>
</comment>
<reference evidence="6 7" key="1">
    <citation type="submission" date="2015-10" db="EMBL/GenBank/DDBJ databases">
        <authorList>
            <person name="Gilbert D.G."/>
        </authorList>
    </citation>
    <scope>NUCLEOTIDE SEQUENCE [LARGE SCALE GENOMIC DNA]</scope>
    <source>
        <strain evidence="7">HZ-22</strain>
    </source>
</reference>
<dbReference type="PATRIC" id="fig|1736674.3.peg.2938"/>
<comment type="similarity">
    <text evidence="4">Belongs to the FKBP-type PPIase family.</text>
</comment>
<dbReference type="STRING" id="1736674.APS56_14390"/>
<dbReference type="Gene3D" id="3.10.50.40">
    <property type="match status" value="1"/>
</dbReference>
<dbReference type="PROSITE" id="PS51257">
    <property type="entry name" value="PROKAR_LIPOPROTEIN"/>
    <property type="match status" value="1"/>
</dbReference>
<dbReference type="SUPFAM" id="SSF54534">
    <property type="entry name" value="FKBP-like"/>
    <property type="match status" value="1"/>
</dbReference>
<evidence type="ECO:0000259" key="5">
    <source>
        <dbReference type="PROSITE" id="PS50059"/>
    </source>
</evidence>
<keyword evidence="2 3" id="KW-0697">Rotamase</keyword>
<evidence type="ECO:0000313" key="6">
    <source>
        <dbReference type="EMBL" id="ALJ06251.1"/>
    </source>
</evidence>
<dbReference type="Pfam" id="PF00254">
    <property type="entry name" value="FKBP_C"/>
    <property type="match status" value="1"/>
</dbReference>
<keyword evidence="7" id="KW-1185">Reference proteome</keyword>
<dbReference type="NCBIfam" id="TIGR03516">
    <property type="entry name" value="ppisom_GldI"/>
    <property type="match status" value="1"/>
</dbReference>
<dbReference type="GO" id="GO:0003755">
    <property type="term" value="F:peptidyl-prolyl cis-trans isomerase activity"/>
    <property type="evidence" value="ECO:0007669"/>
    <property type="project" value="UniProtKB-UniRule"/>
</dbReference>
<evidence type="ECO:0000256" key="1">
    <source>
        <dbReference type="ARBA" id="ARBA00000971"/>
    </source>
</evidence>
<dbReference type="InterPro" id="IPR046357">
    <property type="entry name" value="PPIase_dom_sf"/>
</dbReference>
<organism evidence="6 7">
    <name type="scientific">Pseudalgibacter alginicilyticus</name>
    <dbReference type="NCBI Taxonomy" id="1736674"/>
    <lineage>
        <taxon>Bacteria</taxon>
        <taxon>Pseudomonadati</taxon>
        <taxon>Bacteroidota</taxon>
        <taxon>Flavobacteriia</taxon>
        <taxon>Flavobacteriales</taxon>
        <taxon>Flavobacteriaceae</taxon>
        <taxon>Pseudalgibacter</taxon>
    </lineage>
</organism>
<protein>
    <recommendedName>
        <fullName evidence="4">Peptidyl-prolyl cis-trans isomerase</fullName>
        <ecNumber evidence="4">5.2.1.8</ecNumber>
    </recommendedName>
</protein>
<dbReference type="RefSeq" id="WP_054729794.1">
    <property type="nucleotide sequence ID" value="NZ_CP012898.1"/>
</dbReference>
<keyword evidence="3 4" id="KW-0413">Isomerase</keyword>
<dbReference type="KEGG" id="ahz:APS56_14390"/>
<dbReference type="Proteomes" id="UP000057981">
    <property type="component" value="Chromosome"/>
</dbReference>
<sequence>MNKLVTLFIIILAIVSCKTPEARKPISIKTGSFIDASVERNKKLNAQEEASIQKIISEQKDHKFIASETGFWYYYNTKIEVDSLKTPDFGDVVNYDYDVKTLNGTIIYTKEELKPQSYAMDQENLFTGLREGLKLMKTGETATFLFPSQKAYGYYGDENKIGTNLPIMCEVTVHSITENHFN</sequence>
<dbReference type="EMBL" id="CP012898">
    <property type="protein sequence ID" value="ALJ06251.1"/>
    <property type="molecule type" value="Genomic_DNA"/>
</dbReference>
<evidence type="ECO:0000256" key="3">
    <source>
        <dbReference type="PROSITE-ProRule" id="PRU00277"/>
    </source>
</evidence>
<dbReference type="PROSITE" id="PS50059">
    <property type="entry name" value="FKBP_PPIASE"/>
    <property type="match status" value="1"/>
</dbReference>
<evidence type="ECO:0000256" key="2">
    <source>
        <dbReference type="ARBA" id="ARBA00023110"/>
    </source>
</evidence>
<evidence type="ECO:0000256" key="4">
    <source>
        <dbReference type="RuleBase" id="RU003915"/>
    </source>
</evidence>
<dbReference type="OrthoDB" id="1093155at2"/>
<gene>
    <name evidence="6" type="ORF">APS56_14390</name>
</gene>
<dbReference type="EC" id="5.2.1.8" evidence="4"/>
<feature type="domain" description="PPIase FKBP-type" evidence="5">
    <location>
        <begin position="90"/>
        <end position="177"/>
    </location>
</feature>
<dbReference type="InterPro" id="IPR019869">
    <property type="entry name" value="Motility-assoc_PPIase_GldI"/>
</dbReference>
<dbReference type="InterPro" id="IPR001179">
    <property type="entry name" value="PPIase_FKBP_dom"/>
</dbReference>
<name>A0A0P0CP69_9FLAO</name>
<dbReference type="AlphaFoldDB" id="A0A0P0CP69"/>
<proteinExistence type="inferred from homology"/>